<dbReference type="RefSeq" id="WP_142893850.1">
    <property type="nucleotide sequence ID" value="NZ_ML660164.1"/>
</dbReference>
<keyword evidence="4" id="KW-1185">Reference proteome</keyword>
<dbReference type="PANTHER" id="PTHR36153:SF1">
    <property type="entry name" value="TYPE VI SECRETION SYSTEM COMPONENT TSSM1"/>
    <property type="match status" value="1"/>
</dbReference>
<gene>
    <name evidence="3" type="ORF">FLL46_12455</name>
</gene>
<evidence type="ECO:0000256" key="1">
    <source>
        <dbReference type="SAM" id="Phobius"/>
    </source>
</evidence>
<proteinExistence type="predicted"/>
<evidence type="ECO:0000313" key="4">
    <source>
        <dbReference type="Proteomes" id="UP000315439"/>
    </source>
</evidence>
<feature type="domain" description="Type VI secretion system component TssM1 N-terminal" evidence="2">
    <location>
        <begin position="137"/>
        <end position="365"/>
    </location>
</feature>
<evidence type="ECO:0000259" key="2">
    <source>
        <dbReference type="Pfam" id="PF14331"/>
    </source>
</evidence>
<keyword evidence="1" id="KW-0812">Transmembrane</keyword>
<dbReference type="EMBL" id="VIKS01000008">
    <property type="protein sequence ID" value="TQV87259.1"/>
    <property type="molecule type" value="Genomic_DNA"/>
</dbReference>
<dbReference type="Pfam" id="PF14331">
    <property type="entry name" value="IcmF-related_N"/>
    <property type="match status" value="1"/>
</dbReference>
<dbReference type="PANTHER" id="PTHR36153">
    <property type="entry name" value="INNER MEMBRANE PROTEIN-RELATED"/>
    <property type="match status" value="1"/>
</dbReference>
<keyword evidence="1" id="KW-0472">Membrane</keyword>
<sequence length="1320" mass="151177">MNRYLRFIEHQLEGTPYLKYVVWFLITVIVVWLLIRIYRWLTQLKLRWLWPRKTATSIWQRLKQMALDFKNAWGPRDWYYDTPWYFLLNSEAPDKSAFAELKACNRMLSFLGKTTKDPLLKSWLFFDGGVLIPSNNEKLSRTLDKVNQLRSERPVDGIIVDFSAKQLLAHSTSWESAAENTYDQLWKIQKTLGFMLPVYVVISDCEELNGFTEFSSAFSKQHDQIWGWSSDANLDAIFQKEIVVNNIALMENRIRKIQLSAMSDDDTSNDEFFLFPAEFKKLSGITQKVITKLFYKNSLSSLLHLRGCYFTGKDTVPVLGKSEPPEPLFLNDLLTDKVFPELNIASPVRQRWLASKTVLRRLQYLSIVLIAALVIRMGVESQMLNEQVSNISNALTAVNVIKKSSQANNGTGVHELTEIEFNSLIDQISSMNAHKLDKATIPSSWYNSYNLELRNYFKKDIFGNLLIPTLDHRLSAIRHSLAQDLENIGFISDGYSSSLSDWLQRYVDFGKHRQIFTALVTTEATTIEQKEKQLQDFVLLSEYLMGISPPPSFTRNSELYRDALAKYVGETQLANVQQDNFISQPLPKILQKVTQHLVRQQRSVNEFFDQLRKIQNLPVATRWYDRKKDLVSPYSDFSDWFSNLKQDWLSNLPPCKKLQKQLKETFSESKLGRQLRFEVNNFASDCQEKIEQALLSHNDALGFTAFTLRTEQQLTEANAIAEAVEEGSMEGAAKGLVHKIEKPFFNVTSQGKKLFNSLENLSQLSFINVIAAGDVGKDKLDYFWSVSELQQAIKAFKEYENFAVNNFTSLPLPAKEYSDPALYLSQAVALKQLQQTIFNFISGARQTRPKAWVSQYIRPLEEKEAKLAAQVEYFRQSIDTLLELNGILEQLGFAQTNQWLQQESRAYAVEMLEKVNRLSTSSRVYMPYAKPTWGRHNFTQALFGIQTDSEIPDYLESQYARVHHLASNYAEPLVLYLLNTDQGSGNLKISSLNRWRMTLEQINRKQNKDPTNNASRLEDYFNGQLTGLNQSNCFEKMKSAEFITASDVFASALNEISQRVFKHCQGFRKDIIKKQYRNLANQFNKLLANQYPFTQLDNATPATPARLKKFFDLYNEVGDGLTSRLKLVAVKEARYERALAFARELEKAAGFFNPLMASLETGQEPQIKIATKFNPMSRQNQFAKHIKGWTLRSGTQSVIFPGAEETVDWSPGEQFSVEINWANGSPYAPPGKKSQLKFKSKEYWSLIHMIEKNRSANGDHSGLTASDLLEFDISLEGRKAPAKETASAFVRFNLSVFDAETKTLVPLVLPSEFPTVAPVL</sequence>
<name>A0A545UCR4_9GAMM</name>
<dbReference type="InterPro" id="IPR025743">
    <property type="entry name" value="TssM1_N"/>
</dbReference>
<feature type="transmembrane region" description="Helical" evidence="1">
    <location>
        <begin position="20"/>
        <end position="38"/>
    </location>
</feature>
<comment type="caution">
    <text evidence="3">The sequence shown here is derived from an EMBL/GenBank/DDBJ whole genome shotgun (WGS) entry which is preliminary data.</text>
</comment>
<evidence type="ECO:0000313" key="3">
    <source>
        <dbReference type="EMBL" id="TQV87259.1"/>
    </source>
</evidence>
<dbReference type="InterPro" id="IPR053156">
    <property type="entry name" value="T6SS_TssM-like"/>
</dbReference>
<keyword evidence="1" id="KW-1133">Transmembrane helix</keyword>
<protein>
    <recommendedName>
        <fullName evidence="2">Type VI secretion system component TssM1 N-terminal domain-containing protein</fullName>
    </recommendedName>
</protein>
<dbReference type="OrthoDB" id="9758229at2"/>
<accession>A0A545UCR4</accession>
<organism evidence="3 4">
    <name type="scientific">Aliikangiella coralliicola</name>
    <dbReference type="NCBI Taxonomy" id="2592383"/>
    <lineage>
        <taxon>Bacteria</taxon>
        <taxon>Pseudomonadati</taxon>
        <taxon>Pseudomonadota</taxon>
        <taxon>Gammaproteobacteria</taxon>
        <taxon>Oceanospirillales</taxon>
        <taxon>Pleioneaceae</taxon>
        <taxon>Aliikangiella</taxon>
    </lineage>
</organism>
<dbReference type="Proteomes" id="UP000315439">
    <property type="component" value="Unassembled WGS sequence"/>
</dbReference>
<reference evidence="3 4" key="1">
    <citation type="submission" date="2019-07" db="EMBL/GenBank/DDBJ databases">
        <title>Draft genome for Aliikangiella sp. M105.</title>
        <authorList>
            <person name="Wang G."/>
        </authorList>
    </citation>
    <scope>NUCLEOTIDE SEQUENCE [LARGE SCALE GENOMIC DNA]</scope>
    <source>
        <strain evidence="3 4">M105</strain>
    </source>
</reference>